<protein>
    <submittedName>
        <fullName evidence="9">MFS transporter</fullName>
    </submittedName>
</protein>
<dbReference type="PROSITE" id="PS00216">
    <property type="entry name" value="SUGAR_TRANSPORT_1"/>
    <property type="match status" value="1"/>
</dbReference>
<dbReference type="GO" id="GO:0022857">
    <property type="term" value="F:transmembrane transporter activity"/>
    <property type="evidence" value="ECO:0007669"/>
    <property type="project" value="InterPro"/>
</dbReference>
<evidence type="ECO:0000259" key="8">
    <source>
        <dbReference type="PROSITE" id="PS50850"/>
    </source>
</evidence>
<evidence type="ECO:0000256" key="1">
    <source>
        <dbReference type="ARBA" id="ARBA00004651"/>
    </source>
</evidence>
<feature type="transmembrane region" description="Helical" evidence="7">
    <location>
        <begin position="443"/>
        <end position="463"/>
    </location>
</feature>
<dbReference type="InterPro" id="IPR020846">
    <property type="entry name" value="MFS_dom"/>
</dbReference>
<feature type="transmembrane region" description="Helical" evidence="7">
    <location>
        <begin position="50"/>
        <end position="68"/>
    </location>
</feature>
<proteinExistence type="predicted"/>
<keyword evidence="10" id="KW-1185">Reference proteome</keyword>
<keyword evidence="3" id="KW-1003">Cell membrane</keyword>
<evidence type="ECO:0000256" key="5">
    <source>
        <dbReference type="ARBA" id="ARBA00022989"/>
    </source>
</evidence>
<feature type="transmembrane region" description="Helical" evidence="7">
    <location>
        <begin position="339"/>
        <end position="361"/>
    </location>
</feature>
<dbReference type="KEGG" id="rmar:GBA65_02910"/>
<evidence type="ECO:0000313" key="10">
    <source>
        <dbReference type="Proteomes" id="UP000502706"/>
    </source>
</evidence>
<gene>
    <name evidence="9" type="ORF">GBA65_02910</name>
</gene>
<sequence length="470" mass="46892">MSVGGEKRDYRGWALALLCAAQFVDVLDVNVVIVALPSIGRDLGFSQGDLQWVVTAYVLFFAGFLLLAGRMADLFGRRRMFVVGMSLFASASLVCGFAGSPLVLVVARAAQGLGAAITAPAALSIITGLYDEGPLRNRALAVWTAVAAGGGAAGLVLGGLLTDGLGWEWAFFVNVPVGISAVALAPLLLPGDRGAATTRRLGAPGAVVATGGLVLLVYGLTRVEEEGVGSPLTLGVLALAAALVPAFVLVERRVADPLVPLETFRVRNLVGANLVAFVNTATSSPTGVLLALYLQGVLGRSSTFTGLVFLPFSVAVILGSFAGSRLVDRLGARFSAASGLLVMAVSSLVSAGISAGGGVGYVLGGSVLGGLGLGCSAVAATAAGTAVLGRGEQGLASGLLNTAAQVGTALGVAALVTLAVARAGALAGDGPATAAAIVEGYRWAFYASSGLAVLGALVAVFVVNERKGEA</sequence>
<keyword evidence="2" id="KW-0813">Transport</keyword>
<evidence type="ECO:0000256" key="2">
    <source>
        <dbReference type="ARBA" id="ARBA00022448"/>
    </source>
</evidence>
<dbReference type="Gene3D" id="1.20.1250.20">
    <property type="entry name" value="MFS general substrate transporter like domains"/>
    <property type="match status" value="1"/>
</dbReference>
<feature type="transmembrane region" description="Helical" evidence="7">
    <location>
        <begin position="167"/>
        <end position="189"/>
    </location>
</feature>
<dbReference type="AlphaFoldDB" id="A0A6G8PUF0"/>
<dbReference type="InterPro" id="IPR036259">
    <property type="entry name" value="MFS_trans_sf"/>
</dbReference>
<keyword evidence="5 7" id="KW-1133">Transmembrane helix</keyword>
<feature type="transmembrane region" description="Helical" evidence="7">
    <location>
        <begin position="142"/>
        <end position="161"/>
    </location>
</feature>
<dbReference type="Proteomes" id="UP000502706">
    <property type="component" value="Chromosome"/>
</dbReference>
<organism evidence="9 10">
    <name type="scientific">Rubrobacter marinus</name>
    <dbReference type="NCBI Taxonomy" id="2653852"/>
    <lineage>
        <taxon>Bacteria</taxon>
        <taxon>Bacillati</taxon>
        <taxon>Actinomycetota</taxon>
        <taxon>Rubrobacteria</taxon>
        <taxon>Rubrobacterales</taxon>
        <taxon>Rubrobacteraceae</taxon>
        <taxon>Rubrobacter</taxon>
    </lineage>
</organism>
<evidence type="ECO:0000256" key="3">
    <source>
        <dbReference type="ARBA" id="ARBA00022475"/>
    </source>
</evidence>
<dbReference type="PRINTS" id="PR01036">
    <property type="entry name" value="TCRTETB"/>
</dbReference>
<dbReference type="EMBL" id="CP045121">
    <property type="protein sequence ID" value="QIN77626.1"/>
    <property type="molecule type" value="Genomic_DNA"/>
</dbReference>
<feature type="transmembrane region" description="Helical" evidence="7">
    <location>
        <begin position="367"/>
        <end position="388"/>
    </location>
</feature>
<feature type="transmembrane region" description="Helical" evidence="7">
    <location>
        <begin position="80"/>
        <end position="103"/>
    </location>
</feature>
<name>A0A6G8PUF0_9ACTN</name>
<dbReference type="CDD" id="cd17321">
    <property type="entry name" value="MFS_MMR_MDR_like"/>
    <property type="match status" value="1"/>
</dbReference>
<feature type="transmembrane region" description="Helical" evidence="7">
    <location>
        <begin position="306"/>
        <end position="327"/>
    </location>
</feature>
<feature type="transmembrane region" description="Helical" evidence="7">
    <location>
        <begin position="270"/>
        <end position="294"/>
    </location>
</feature>
<reference evidence="9 10" key="1">
    <citation type="submission" date="2019-10" db="EMBL/GenBank/DDBJ databases">
        <title>Rubrobacter sp nov SCSIO 52915 isolated from a deep-sea sediment in the South China Sea.</title>
        <authorList>
            <person name="Chen R.W."/>
        </authorList>
    </citation>
    <scope>NUCLEOTIDE SEQUENCE [LARGE SCALE GENOMIC DNA]</scope>
    <source>
        <strain evidence="9 10">SCSIO 52915</strain>
    </source>
</reference>
<comment type="subcellular location">
    <subcellularLocation>
        <location evidence="1">Cell membrane</location>
        <topology evidence="1">Multi-pass membrane protein</topology>
    </subcellularLocation>
</comment>
<evidence type="ECO:0000256" key="6">
    <source>
        <dbReference type="ARBA" id="ARBA00023136"/>
    </source>
</evidence>
<evidence type="ECO:0000256" key="7">
    <source>
        <dbReference type="SAM" id="Phobius"/>
    </source>
</evidence>
<feature type="domain" description="Major facilitator superfamily (MFS) profile" evidence="8">
    <location>
        <begin position="14"/>
        <end position="467"/>
    </location>
</feature>
<feature type="transmembrane region" description="Helical" evidence="7">
    <location>
        <begin position="201"/>
        <end position="220"/>
    </location>
</feature>
<feature type="transmembrane region" description="Helical" evidence="7">
    <location>
        <begin position="232"/>
        <end position="250"/>
    </location>
</feature>
<dbReference type="InterPro" id="IPR011701">
    <property type="entry name" value="MFS"/>
</dbReference>
<dbReference type="Gene3D" id="1.20.1720.10">
    <property type="entry name" value="Multidrug resistance protein D"/>
    <property type="match status" value="1"/>
</dbReference>
<keyword evidence="6 7" id="KW-0472">Membrane</keyword>
<dbReference type="Pfam" id="PF07690">
    <property type="entry name" value="MFS_1"/>
    <property type="match status" value="2"/>
</dbReference>
<keyword evidence="4 7" id="KW-0812">Transmembrane</keyword>
<dbReference type="PANTHER" id="PTHR42718:SF46">
    <property type="entry name" value="BLR6921 PROTEIN"/>
    <property type="match status" value="1"/>
</dbReference>
<dbReference type="RefSeq" id="WP_166395306.1">
    <property type="nucleotide sequence ID" value="NZ_CP045121.1"/>
</dbReference>
<dbReference type="SUPFAM" id="SSF103473">
    <property type="entry name" value="MFS general substrate transporter"/>
    <property type="match status" value="1"/>
</dbReference>
<evidence type="ECO:0000256" key="4">
    <source>
        <dbReference type="ARBA" id="ARBA00022692"/>
    </source>
</evidence>
<accession>A0A6G8PUF0</accession>
<feature type="transmembrane region" description="Helical" evidence="7">
    <location>
        <begin position="400"/>
        <end position="423"/>
    </location>
</feature>
<dbReference type="PANTHER" id="PTHR42718">
    <property type="entry name" value="MAJOR FACILITATOR SUPERFAMILY MULTIDRUG TRANSPORTER MFSC"/>
    <property type="match status" value="1"/>
</dbReference>
<evidence type="ECO:0000313" key="9">
    <source>
        <dbReference type="EMBL" id="QIN77626.1"/>
    </source>
</evidence>
<dbReference type="InterPro" id="IPR005829">
    <property type="entry name" value="Sugar_transporter_CS"/>
</dbReference>
<dbReference type="PROSITE" id="PS50850">
    <property type="entry name" value="MFS"/>
    <property type="match status" value="1"/>
</dbReference>
<feature type="transmembrane region" description="Helical" evidence="7">
    <location>
        <begin position="12"/>
        <end position="38"/>
    </location>
</feature>
<dbReference type="GO" id="GO:0005886">
    <property type="term" value="C:plasma membrane"/>
    <property type="evidence" value="ECO:0007669"/>
    <property type="project" value="UniProtKB-SubCell"/>
</dbReference>
<feature type="transmembrane region" description="Helical" evidence="7">
    <location>
        <begin position="109"/>
        <end position="130"/>
    </location>
</feature>